<reference evidence="1" key="1">
    <citation type="submission" date="2020-11" db="EMBL/GenBank/DDBJ databases">
        <authorList>
            <person name="Tran Van P."/>
        </authorList>
    </citation>
    <scope>NUCLEOTIDE SEQUENCE</scope>
</reference>
<sequence>MILGGQSAWTPILRFSLKLLRSTPLQCVMHERTPRVIVYHLLSGILTLLHEADALAAAPKIMQLQALTNDYDYGYDLPRAPGIQNAAVFYPDDGLPVGPSRLRSVADDVMEPNTYSELEDEIVFSKLLEDDPEPSVIRIPRKKNAA</sequence>
<gene>
    <name evidence="1" type="ORF">CTOB1V02_LOCUS13650</name>
</gene>
<dbReference type="AlphaFoldDB" id="A0A7R8WWV0"/>
<accession>A0A7R8WWV0</accession>
<organism evidence="1">
    <name type="scientific">Cyprideis torosa</name>
    <dbReference type="NCBI Taxonomy" id="163714"/>
    <lineage>
        <taxon>Eukaryota</taxon>
        <taxon>Metazoa</taxon>
        <taxon>Ecdysozoa</taxon>
        <taxon>Arthropoda</taxon>
        <taxon>Crustacea</taxon>
        <taxon>Oligostraca</taxon>
        <taxon>Ostracoda</taxon>
        <taxon>Podocopa</taxon>
        <taxon>Podocopida</taxon>
        <taxon>Cytherocopina</taxon>
        <taxon>Cytheroidea</taxon>
        <taxon>Cytherideidae</taxon>
        <taxon>Cyprideis</taxon>
    </lineage>
</organism>
<proteinExistence type="predicted"/>
<name>A0A7R8WWV0_9CRUS</name>
<dbReference type="EMBL" id="OB674897">
    <property type="protein sequence ID" value="CAD7235835.1"/>
    <property type="molecule type" value="Genomic_DNA"/>
</dbReference>
<evidence type="ECO:0000313" key="1">
    <source>
        <dbReference type="EMBL" id="CAD7235835.1"/>
    </source>
</evidence>
<protein>
    <submittedName>
        <fullName evidence="1">Uncharacterized protein</fullName>
    </submittedName>
</protein>